<organism evidence="1 2">
    <name type="scientific">Eragrostis curvula</name>
    <name type="common">weeping love grass</name>
    <dbReference type="NCBI Taxonomy" id="38414"/>
    <lineage>
        <taxon>Eukaryota</taxon>
        <taxon>Viridiplantae</taxon>
        <taxon>Streptophyta</taxon>
        <taxon>Embryophyta</taxon>
        <taxon>Tracheophyta</taxon>
        <taxon>Spermatophyta</taxon>
        <taxon>Magnoliopsida</taxon>
        <taxon>Liliopsida</taxon>
        <taxon>Poales</taxon>
        <taxon>Poaceae</taxon>
        <taxon>PACMAD clade</taxon>
        <taxon>Chloridoideae</taxon>
        <taxon>Eragrostideae</taxon>
        <taxon>Eragrostidinae</taxon>
        <taxon>Eragrostis</taxon>
    </lineage>
</organism>
<evidence type="ECO:0000313" key="2">
    <source>
        <dbReference type="Proteomes" id="UP000324897"/>
    </source>
</evidence>
<evidence type="ECO:0000313" key="1">
    <source>
        <dbReference type="EMBL" id="TVU07907.1"/>
    </source>
</evidence>
<keyword evidence="2" id="KW-1185">Reference proteome</keyword>
<dbReference type="EMBL" id="RWGY01000039">
    <property type="protein sequence ID" value="TVU07907.1"/>
    <property type="molecule type" value="Genomic_DNA"/>
</dbReference>
<reference evidence="1 2" key="1">
    <citation type="journal article" date="2019" name="Sci. Rep.">
        <title>A high-quality genome of Eragrostis curvula grass provides insights into Poaceae evolution and supports new strategies to enhance forage quality.</title>
        <authorList>
            <person name="Carballo J."/>
            <person name="Santos B.A.C.M."/>
            <person name="Zappacosta D."/>
            <person name="Garbus I."/>
            <person name="Selva J.P."/>
            <person name="Gallo C.A."/>
            <person name="Diaz A."/>
            <person name="Albertini E."/>
            <person name="Caccamo M."/>
            <person name="Echenique V."/>
        </authorList>
    </citation>
    <scope>NUCLEOTIDE SEQUENCE [LARGE SCALE GENOMIC DNA]</scope>
    <source>
        <strain evidence="2">cv. Victoria</strain>
        <tissue evidence="1">Leaf</tissue>
    </source>
</reference>
<comment type="caution">
    <text evidence="1">The sequence shown here is derived from an EMBL/GenBank/DDBJ whole genome shotgun (WGS) entry which is preliminary data.</text>
</comment>
<dbReference type="AlphaFoldDB" id="A0A5J9T9I4"/>
<accession>A0A5J9T9I4</accession>
<gene>
    <name evidence="1" type="ORF">EJB05_41284</name>
</gene>
<dbReference type="Gramene" id="TVU07907">
    <property type="protein sequence ID" value="TVU07907"/>
    <property type="gene ID" value="EJB05_41284"/>
</dbReference>
<proteinExistence type="predicted"/>
<name>A0A5J9T9I4_9POAL</name>
<dbReference type="Proteomes" id="UP000324897">
    <property type="component" value="Chromosome 3"/>
</dbReference>
<sequence length="84" mass="9480">MDLMRKPLKFSVKKTNRAFFTDEWRAYDGADNPRRLADHVAARLRTATIESMAIRGTIACPSDGLDFAVLRKDPATFHSHVGFV</sequence>
<feature type="non-terminal residue" evidence="1">
    <location>
        <position position="1"/>
    </location>
</feature>
<protein>
    <submittedName>
        <fullName evidence="1">Uncharacterized protein</fullName>
    </submittedName>
</protein>